<sequence length="140" mass="16713">MDNYKFIFKDKEYNLSSENCDFIFLDDEENEITGIDLGKIRRLLNESNKVEFDLSYYKEPCMECKNGIAEKLKHFRFLEYSFYIFTKNNEYVISNISKEFEHTNFTQLLREGKVDNSYVLMIIVCESCGTYSIEIEQCDM</sequence>
<evidence type="ECO:0000313" key="2">
    <source>
        <dbReference type="Proteomes" id="UP001500339"/>
    </source>
</evidence>
<proteinExistence type="predicted"/>
<dbReference type="RefSeq" id="WP_343769138.1">
    <property type="nucleotide sequence ID" value="NZ_BAAACF010000001.1"/>
</dbReference>
<organism evidence="1 2">
    <name type="scientific">Clostridium malenominatum</name>
    <dbReference type="NCBI Taxonomy" id="1539"/>
    <lineage>
        <taxon>Bacteria</taxon>
        <taxon>Bacillati</taxon>
        <taxon>Bacillota</taxon>
        <taxon>Clostridia</taxon>
        <taxon>Eubacteriales</taxon>
        <taxon>Clostridiaceae</taxon>
        <taxon>Clostridium</taxon>
    </lineage>
</organism>
<dbReference type="InterPro" id="IPR024210">
    <property type="entry name" value="DUF3785"/>
</dbReference>
<evidence type="ECO:0000313" key="1">
    <source>
        <dbReference type="EMBL" id="GAA0724715.1"/>
    </source>
</evidence>
<name>A0ABN1J080_9CLOT</name>
<dbReference type="Proteomes" id="UP001500339">
    <property type="component" value="Unassembled WGS sequence"/>
</dbReference>
<dbReference type="Pfam" id="PF12653">
    <property type="entry name" value="DUF3785"/>
    <property type="match status" value="1"/>
</dbReference>
<keyword evidence="2" id="KW-1185">Reference proteome</keyword>
<comment type="caution">
    <text evidence="1">The sequence shown here is derived from an EMBL/GenBank/DDBJ whole genome shotgun (WGS) entry which is preliminary data.</text>
</comment>
<accession>A0ABN1J080</accession>
<gene>
    <name evidence="1" type="ORF">GCM10008905_19080</name>
</gene>
<dbReference type="EMBL" id="BAAACF010000001">
    <property type="protein sequence ID" value="GAA0724715.1"/>
    <property type="molecule type" value="Genomic_DNA"/>
</dbReference>
<reference evidence="1 2" key="1">
    <citation type="journal article" date="2019" name="Int. J. Syst. Evol. Microbiol.">
        <title>The Global Catalogue of Microorganisms (GCM) 10K type strain sequencing project: providing services to taxonomists for standard genome sequencing and annotation.</title>
        <authorList>
            <consortium name="The Broad Institute Genomics Platform"/>
            <consortium name="The Broad Institute Genome Sequencing Center for Infectious Disease"/>
            <person name="Wu L."/>
            <person name="Ma J."/>
        </authorList>
    </citation>
    <scope>NUCLEOTIDE SEQUENCE [LARGE SCALE GENOMIC DNA]</scope>
    <source>
        <strain evidence="1 2">JCM 1405</strain>
    </source>
</reference>
<protein>
    <submittedName>
        <fullName evidence="1">DUF3785 domain-containing protein</fullName>
    </submittedName>
</protein>